<dbReference type="Pfam" id="PF02561">
    <property type="entry name" value="FliS"/>
    <property type="match status" value="1"/>
</dbReference>
<proteinExistence type="inferred from homology"/>
<keyword evidence="6" id="KW-0969">Cilium</keyword>
<dbReference type="CDD" id="cd16098">
    <property type="entry name" value="FliS"/>
    <property type="match status" value="1"/>
</dbReference>
<dbReference type="EMBL" id="JAMZFV010000002">
    <property type="protein sequence ID" value="MCP1109147.1"/>
    <property type="molecule type" value="Genomic_DNA"/>
</dbReference>
<evidence type="ECO:0000256" key="5">
    <source>
        <dbReference type="ARBA" id="ARBA00023186"/>
    </source>
</evidence>
<keyword evidence="5" id="KW-0143">Chaperone</keyword>
<keyword evidence="6" id="KW-0966">Cell projection</keyword>
<evidence type="ECO:0000256" key="3">
    <source>
        <dbReference type="ARBA" id="ARBA00022490"/>
    </source>
</evidence>
<dbReference type="Proteomes" id="UP001523565">
    <property type="component" value="Unassembled WGS sequence"/>
</dbReference>
<dbReference type="RefSeq" id="WP_262068053.1">
    <property type="nucleotide sequence ID" value="NZ_JAMXOC010000002.1"/>
</dbReference>
<evidence type="ECO:0000256" key="1">
    <source>
        <dbReference type="ARBA" id="ARBA00004514"/>
    </source>
</evidence>
<dbReference type="SUPFAM" id="SSF101116">
    <property type="entry name" value="Flagellar export chaperone FliS"/>
    <property type="match status" value="1"/>
</dbReference>
<accession>A0ABT1EEL7</accession>
<dbReference type="Gene3D" id="1.20.120.340">
    <property type="entry name" value="Flagellar protein FliS"/>
    <property type="match status" value="1"/>
</dbReference>
<organism evidence="6 7">
    <name type="scientific">Ohessyouella blattaphilus</name>
    <dbReference type="NCBI Taxonomy" id="2949333"/>
    <lineage>
        <taxon>Bacteria</taxon>
        <taxon>Bacillati</taxon>
        <taxon>Bacillota</taxon>
        <taxon>Clostridia</taxon>
        <taxon>Lachnospirales</taxon>
        <taxon>Lachnospiraceae</taxon>
        <taxon>Ohessyouella</taxon>
    </lineage>
</organism>
<keyword evidence="3" id="KW-0963">Cytoplasm</keyword>
<evidence type="ECO:0000256" key="4">
    <source>
        <dbReference type="ARBA" id="ARBA00022795"/>
    </source>
</evidence>
<sequence>MKQRGYSQYKEQSVLTMTPEELLIVLYDELIKRLRRAEISLDGKKYELFEESVDRSVEIVKYFKECLNFEYELSYELARMYDFFIFELSRLKSGRKATVVEEILPLVIELREAFEVAGKSA</sequence>
<keyword evidence="4" id="KW-1005">Bacterial flagellum biogenesis</keyword>
<keyword evidence="7" id="KW-1185">Reference proteome</keyword>
<evidence type="ECO:0000256" key="2">
    <source>
        <dbReference type="ARBA" id="ARBA00008787"/>
    </source>
</evidence>
<reference evidence="6 7" key="1">
    <citation type="journal article" date="2022" name="Genome Biol. Evol.">
        <title>Host diet, physiology and behaviors set the stage for Lachnospiraceae cladogenesis.</title>
        <authorList>
            <person name="Vera-Ponce De Leon A."/>
            <person name="Schneider M."/>
            <person name="Jahnes B.C."/>
            <person name="Sadowski V."/>
            <person name="Camuy-Velez L.A."/>
            <person name="Duan J."/>
            <person name="Sabree Z.L."/>
        </authorList>
    </citation>
    <scope>NUCLEOTIDE SEQUENCE [LARGE SCALE GENOMIC DNA]</scope>
    <source>
        <strain evidence="6 7">PAL227</strain>
    </source>
</reference>
<dbReference type="InterPro" id="IPR036584">
    <property type="entry name" value="FliS_sf"/>
</dbReference>
<dbReference type="PANTHER" id="PTHR34773:SF1">
    <property type="entry name" value="FLAGELLAR SECRETION CHAPERONE FLIS"/>
    <property type="match status" value="1"/>
</dbReference>
<name>A0ABT1EEL7_9FIRM</name>
<comment type="caution">
    <text evidence="6">The sequence shown here is derived from an EMBL/GenBank/DDBJ whole genome shotgun (WGS) entry which is preliminary data.</text>
</comment>
<comment type="subcellular location">
    <subcellularLocation>
        <location evidence="1">Cytoplasm</location>
        <location evidence="1">Cytosol</location>
    </subcellularLocation>
</comment>
<gene>
    <name evidence="6" type="ORF">NK118_02670</name>
</gene>
<keyword evidence="6" id="KW-0282">Flagellum</keyword>
<protein>
    <submittedName>
        <fullName evidence="6">Flagellar protein FliS</fullName>
    </submittedName>
</protein>
<evidence type="ECO:0000313" key="7">
    <source>
        <dbReference type="Proteomes" id="UP001523565"/>
    </source>
</evidence>
<comment type="similarity">
    <text evidence="2">Belongs to the FliS family.</text>
</comment>
<evidence type="ECO:0000313" key="6">
    <source>
        <dbReference type="EMBL" id="MCP1109147.1"/>
    </source>
</evidence>
<dbReference type="PANTHER" id="PTHR34773">
    <property type="entry name" value="FLAGELLAR SECRETION CHAPERONE FLIS"/>
    <property type="match status" value="1"/>
</dbReference>
<dbReference type="InterPro" id="IPR003713">
    <property type="entry name" value="FliS"/>
</dbReference>